<dbReference type="RefSeq" id="WP_078499045.1">
    <property type="nucleotide sequence ID" value="NZ_MSZX01000004.1"/>
</dbReference>
<proteinExistence type="predicted"/>
<dbReference type="Proteomes" id="UP000190188">
    <property type="component" value="Unassembled WGS sequence"/>
</dbReference>
<comment type="caution">
    <text evidence="1">The sequence shown here is derived from an EMBL/GenBank/DDBJ whole genome shotgun (WGS) entry which is preliminary data.</text>
</comment>
<reference evidence="1 2" key="1">
    <citation type="submission" date="2017-01" db="EMBL/GenBank/DDBJ databases">
        <title>Genome analysis of Paenibacillus selenitrireducens ES3-24.</title>
        <authorList>
            <person name="Xu D."/>
            <person name="Yao R."/>
            <person name="Zheng S."/>
        </authorList>
    </citation>
    <scope>NUCLEOTIDE SEQUENCE [LARGE SCALE GENOMIC DNA]</scope>
    <source>
        <strain evidence="1 2">ES3-24</strain>
    </source>
</reference>
<evidence type="ECO:0008006" key="3">
    <source>
        <dbReference type="Google" id="ProtNLM"/>
    </source>
</evidence>
<evidence type="ECO:0000313" key="1">
    <source>
        <dbReference type="EMBL" id="OPA78711.1"/>
    </source>
</evidence>
<dbReference type="Gene3D" id="3.90.79.10">
    <property type="entry name" value="Nucleoside Triphosphate Pyrophosphohydrolase"/>
    <property type="match status" value="1"/>
</dbReference>
<dbReference type="EMBL" id="MSZX01000004">
    <property type="protein sequence ID" value="OPA78711.1"/>
    <property type="molecule type" value="Genomic_DNA"/>
</dbReference>
<sequence length="80" mass="9224">MSEYIRELRSLVGTRPLILTGSVVIIQNDNDQILLQHRKDGNWGLSDPTESHEIRFFDMHDLPSLNPANTVYLSKYILKV</sequence>
<gene>
    <name evidence="1" type="ORF">BVG16_12730</name>
</gene>
<dbReference type="STRING" id="1324314.BVG16_12730"/>
<organism evidence="1 2">
    <name type="scientific">Paenibacillus selenitireducens</name>
    <dbReference type="NCBI Taxonomy" id="1324314"/>
    <lineage>
        <taxon>Bacteria</taxon>
        <taxon>Bacillati</taxon>
        <taxon>Bacillota</taxon>
        <taxon>Bacilli</taxon>
        <taxon>Bacillales</taxon>
        <taxon>Paenibacillaceae</taxon>
        <taxon>Paenibacillus</taxon>
    </lineage>
</organism>
<dbReference type="AlphaFoldDB" id="A0A1T2XFP4"/>
<evidence type="ECO:0000313" key="2">
    <source>
        <dbReference type="Proteomes" id="UP000190188"/>
    </source>
</evidence>
<name>A0A1T2XFP4_9BACL</name>
<dbReference type="OrthoDB" id="9787476at2"/>
<keyword evidence="2" id="KW-1185">Reference proteome</keyword>
<protein>
    <recommendedName>
        <fullName evidence="3">Nudix hydrolase domain-containing protein</fullName>
    </recommendedName>
</protein>
<accession>A0A1T2XFP4</accession>